<proteinExistence type="predicted"/>
<evidence type="ECO:0000313" key="3">
    <source>
        <dbReference type="Proteomes" id="UP000824225"/>
    </source>
</evidence>
<sequence length="108" mass="11558">MVEPTTIIPLLNAQQQGMVGLAHGFALMPELAQASARELALQLLRQEARQVQKPESGKGSAQVDDGDDRPGSSSDTPRRERRRKGESPSDEASPSSSPLVGNLLNVKV</sequence>
<feature type="region of interest" description="Disordered" evidence="1">
    <location>
        <begin position="48"/>
        <end position="108"/>
    </location>
</feature>
<dbReference type="Proteomes" id="UP000824225">
    <property type="component" value="Unassembled WGS sequence"/>
</dbReference>
<evidence type="ECO:0000256" key="1">
    <source>
        <dbReference type="SAM" id="MobiDB-lite"/>
    </source>
</evidence>
<dbReference type="AlphaFoldDB" id="A0A9D2KKT8"/>
<organism evidence="2 3">
    <name type="scientific">Candidatus Mailhella merdigallinarum</name>
    <dbReference type="NCBI Taxonomy" id="2838658"/>
    <lineage>
        <taxon>Bacteria</taxon>
        <taxon>Pseudomonadati</taxon>
        <taxon>Thermodesulfobacteriota</taxon>
        <taxon>Desulfovibrionia</taxon>
        <taxon>Desulfovibrionales</taxon>
        <taxon>Desulfovibrionaceae</taxon>
        <taxon>Mailhella</taxon>
    </lineage>
</organism>
<dbReference type="EMBL" id="DXAN01000027">
    <property type="protein sequence ID" value="HJA09224.1"/>
    <property type="molecule type" value="Genomic_DNA"/>
</dbReference>
<comment type="caution">
    <text evidence="2">The sequence shown here is derived from an EMBL/GenBank/DDBJ whole genome shotgun (WGS) entry which is preliminary data.</text>
</comment>
<reference evidence="2" key="1">
    <citation type="journal article" date="2021" name="PeerJ">
        <title>Extensive microbial diversity within the chicken gut microbiome revealed by metagenomics and culture.</title>
        <authorList>
            <person name="Gilroy R."/>
            <person name="Ravi A."/>
            <person name="Getino M."/>
            <person name="Pursley I."/>
            <person name="Horton D.L."/>
            <person name="Alikhan N.F."/>
            <person name="Baker D."/>
            <person name="Gharbi K."/>
            <person name="Hall N."/>
            <person name="Watson M."/>
            <person name="Adriaenssens E.M."/>
            <person name="Foster-Nyarko E."/>
            <person name="Jarju S."/>
            <person name="Secka A."/>
            <person name="Antonio M."/>
            <person name="Oren A."/>
            <person name="Chaudhuri R.R."/>
            <person name="La Ragione R."/>
            <person name="Hildebrand F."/>
            <person name="Pallen M.J."/>
        </authorList>
    </citation>
    <scope>NUCLEOTIDE SEQUENCE</scope>
    <source>
        <strain evidence="2">CHK186-16707</strain>
    </source>
</reference>
<accession>A0A9D2KKT8</accession>
<gene>
    <name evidence="2" type="ORF">H9962_08570</name>
</gene>
<protein>
    <submittedName>
        <fullName evidence="2">Uncharacterized protein</fullName>
    </submittedName>
</protein>
<reference evidence="2" key="2">
    <citation type="submission" date="2021-04" db="EMBL/GenBank/DDBJ databases">
        <authorList>
            <person name="Gilroy R."/>
        </authorList>
    </citation>
    <scope>NUCLEOTIDE SEQUENCE</scope>
    <source>
        <strain evidence="2">CHK186-16707</strain>
    </source>
</reference>
<name>A0A9D2KKT8_9BACT</name>
<evidence type="ECO:0000313" key="2">
    <source>
        <dbReference type="EMBL" id="HJA09224.1"/>
    </source>
</evidence>